<dbReference type="Gene3D" id="3.30.160.150">
    <property type="entry name" value="Lipoprotein like domain"/>
    <property type="match status" value="1"/>
</dbReference>
<dbReference type="Pfam" id="PF04390">
    <property type="entry name" value="LptE"/>
    <property type="match status" value="1"/>
</dbReference>
<evidence type="ECO:0000313" key="2">
    <source>
        <dbReference type="Proteomes" id="UP000007472"/>
    </source>
</evidence>
<dbReference type="AlphaFoldDB" id="A0A654KIB3"/>
<name>A0A654KIB3_TAYEM</name>
<dbReference type="GO" id="GO:0043165">
    <property type="term" value="P:Gram-negative-bacterium-type cell outer membrane assembly"/>
    <property type="evidence" value="ECO:0007669"/>
    <property type="project" value="InterPro"/>
</dbReference>
<dbReference type="EMBL" id="CP002456">
    <property type="protein sequence ID" value="ADU92109.1"/>
    <property type="molecule type" value="Genomic_DNA"/>
</dbReference>
<keyword evidence="1" id="KW-0449">Lipoprotein</keyword>
<dbReference type="InterPro" id="IPR007485">
    <property type="entry name" value="LPS_assembly_LptE"/>
</dbReference>
<dbReference type="GO" id="GO:0019867">
    <property type="term" value="C:outer membrane"/>
    <property type="evidence" value="ECO:0007669"/>
    <property type="project" value="InterPro"/>
</dbReference>
<organism evidence="1 2">
    <name type="scientific">Taylorella equigenitalis (strain MCE9)</name>
    <dbReference type="NCBI Taxonomy" id="937774"/>
    <lineage>
        <taxon>Bacteria</taxon>
        <taxon>Pseudomonadati</taxon>
        <taxon>Pseudomonadota</taxon>
        <taxon>Betaproteobacteria</taxon>
        <taxon>Burkholderiales</taxon>
        <taxon>Alcaligenaceae</taxon>
        <taxon>Taylorella</taxon>
    </lineage>
</organism>
<accession>A0A654KIB3</accession>
<evidence type="ECO:0000313" key="1">
    <source>
        <dbReference type="EMBL" id="ADU92109.1"/>
    </source>
</evidence>
<proteinExistence type="predicted"/>
<dbReference type="Proteomes" id="UP000007472">
    <property type="component" value="Chromosome"/>
</dbReference>
<gene>
    <name evidence="1" type="ordered locus">TEQUI_1186</name>
</gene>
<sequence length="149" mass="17143">MRSEVELPFSTIYSELNTQERFGVMLKRMLKARSPNLKFIDDPKLADIILETKGLSKARTPLSLDPDGKVEEYELYVSLEFKLLSNKGEVLVPKTLIKTTRIMPYNILESNAGDKETEFLYEDMEKEIASKLFGRITASELSEKFKNKK</sequence>
<protein>
    <submittedName>
        <fullName evidence="1">LPS-assembly lipoprotein RlpB</fullName>
    </submittedName>
</protein>
<dbReference type="KEGG" id="teq:TEQUI_1186"/>
<reference evidence="1 2" key="1">
    <citation type="journal article" date="2011" name="J. Bacteriol.">
        <title>Genome sequence of Taylorella equigenitalis MCE9, the causative agent of contagious equine metritis.</title>
        <authorList>
            <person name="Hebert L."/>
            <person name="Moumen B."/>
            <person name="Duquesne F."/>
            <person name="Breuil M.F."/>
            <person name="Laugier C."/>
            <person name="Batto J.M."/>
            <person name="Renault P."/>
            <person name="Petry S."/>
        </authorList>
    </citation>
    <scope>NUCLEOTIDE SEQUENCE [LARGE SCALE GENOMIC DNA]</scope>
    <source>
        <strain evidence="1 2">MCE9</strain>
    </source>
</reference>